<dbReference type="Proteomes" id="UP000183263">
    <property type="component" value="Unassembled WGS sequence"/>
</dbReference>
<feature type="domain" description="Recombinase" evidence="1">
    <location>
        <begin position="4"/>
        <end position="47"/>
    </location>
</feature>
<organism evidence="2 3">
    <name type="scientific">Rhodococcus triatomae</name>
    <dbReference type="NCBI Taxonomy" id="300028"/>
    <lineage>
        <taxon>Bacteria</taxon>
        <taxon>Bacillati</taxon>
        <taxon>Actinomycetota</taxon>
        <taxon>Actinomycetes</taxon>
        <taxon>Mycobacteriales</taxon>
        <taxon>Nocardiaceae</taxon>
        <taxon>Rhodococcus</taxon>
    </lineage>
</organism>
<accession>A0A1G8ST79</accession>
<dbReference type="InterPro" id="IPR011109">
    <property type="entry name" value="DNA_bind_recombinase_dom"/>
</dbReference>
<evidence type="ECO:0000313" key="2">
    <source>
        <dbReference type="EMBL" id="SDJ32391.1"/>
    </source>
</evidence>
<dbReference type="EMBL" id="FNDN01000024">
    <property type="protein sequence ID" value="SDJ32391.1"/>
    <property type="molecule type" value="Genomic_DNA"/>
</dbReference>
<protein>
    <submittedName>
        <fullName evidence="2">Recombinase</fullName>
    </submittedName>
</protein>
<evidence type="ECO:0000259" key="1">
    <source>
        <dbReference type="Pfam" id="PF07508"/>
    </source>
</evidence>
<dbReference type="Gene3D" id="3.90.1750.20">
    <property type="entry name" value="Putative Large Serine Recombinase, Chain B, Domain 2"/>
    <property type="match status" value="1"/>
</dbReference>
<name>A0A1G8ST79_9NOCA</name>
<reference evidence="2 3" key="1">
    <citation type="submission" date="2016-10" db="EMBL/GenBank/DDBJ databases">
        <authorList>
            <person name="de Groot N.N."/>
        </authorList>
    </citation>
    <scope>NUCLEOTIDE SEQUENCE [LARGE SCALE GENOMIC DNA]</scope>
    <source>
        <strain evidence="2 3">DSM 44892</strain>
    </source>
</reference>
<sequence>MNGLRRLLRNPYYKGMATLNDIEHAGRHKPLIDPTTWATVQNILTSRRNEERSRAHDH</sequence>
<dbReference type="GO" id="GO:0000150">
    <property type="term" value="F:DNA strand exchange activity"/>
    <property type="evidence" value="ECO:0007669"/>
    <property type="project" value="InterPro"/>
</dbReference>
<gene>
    <name evidence="2" type="ORF">SAMN05444695_1242</name>
</gene>
<dbReference type="GO" id="GO:0003677">
    <property type="term" value="F:DNA binding"/>
    <property type="evidence" value="ECO:0007669"/>
    <property type="project" value="InterPro"/>
</dbReference>
<dbReference type="InterPro" id="IPR038109">
    <property type="entry name" value="DNA_bind_recomb_sf"/>
</dbReference>
<evidence type="ECO:0000313" key="3">
    <source>
        <dbReference type="Proteomes" id="UP000183263"/>
    </source>
</evidence>
<proteinExistence type="predicted"/>
<dbReference type="AlphaFoldDB" id="A0A1G8ST79"/>
<keyword evidence="3" id="KW-1185">Reference proteome</keyword>
<dbReference type="Pfam" id="PF07508">
    <property type="entry name" value="Recombinase"/>
    <property type="match status" value="1"/>
</dbReference>